<evidence type="ECO:0000313" key="3">
    <source>
        <dbReference type="WBParaSite" id="nRc.2.0.1.t33287-RA"/>
    </source>
</evidence>
<dbReference type="AlphaFoldDB" id="A0A915K5Z0"/>
<accession>A0A915K5Z0</accession>
<evidence type="ECO:0000256" key="1">
    <source>
        <dbReference type="SAM" id="MobiDB-lite"/>
    </source>
</evidence>
<dbReference type="Proteomes" id="UP000887565">
    <property type="component" value="Unplaced"/>
</dbReference>
<name>A0A915K5Z0_ROMCU</name>
<sequence>MYPVKQTGHYIIVDDLQATFLVKNYQFRHNNCPEITFVAGVVYGSYWLSRCIKRPRGMPQYELPRHYPAPTGPSFGQALLELASLRNAEVPRGYIPVPHHKAPSAPNMELVNNIANVGGRRTPHISVTINKQVVAHEMVDCGAMFTLVDKRIIDHLEDVQIEPTNMTPIAANNMSIRILGAVYLTIEVGAIKRAAVPSSWEVNGATSSVVLRVVSRYNKCERGHSPREGGKCHEREAKQNACKVKMPNYPDNNALDPLGNVMHDALATVLDGRLRELEVHISQKVSKMKGAGPQCPVGGPSKKAIWT</sequence>
<organism evidence="2 3">
    <name type="scientific">Romanomermis culicivorax</name>
    <name type="common">Nematode worm</name>
    <dbReference type="NCBI Taxonomy" id="13658"/>
    <lineage>
        <taxon>Eukaryota</taxon>
        <taxon>Metazoa</taxon>
        <taxon>Ecdysozoa</taxon>
        <taxon>Nematoda</taxon>
        <taxon>Enoplea</taxon>
        <taxon>Dorylaimia</taxon>
        <taxon>Mermithida</taxon>
        <taxon>Mermithoidea</taxon>
        <taxon>Mermithidae</taxon>
        <taxon>Romanomermis</taxon>
    </lineage>
</organism>
<evidence type="ECO:0000313" key="2">
    <source>
        <dbReference type="Proteomes" id="UP000887565"/>
    </source>
</evidence>
<proteinExistence type="predicted"/>
<feature type="region of interest" description="Disordered" evidence="1">
    <location>
        <begin position="288"/>
        <end position="307"/>
    </location>
</feature>
<keyword evidence="2" id="KW-1185">Reference proteome</keyword>
<dbReference type="WBParaSite" id="nRc.2.0.1.t33287-RA">
    <property type="protein sequence ID" value="nRc.2.0.1.t33287-RA"/>
    <property type="gene ID" value="nRc.2.0.1.g33287"/>
</dbReference>
<protein>
    <submittedName>
        <fullName evidence="3">Polyprotein</fullName>
    </submittedName>
</protein>
<reference evidence="3" key="1">
    <citation type="submission" date="2022-11" db="UniProtKB">
        <authorList>
            <consortium name="WormBaseParasite"/>
        </authorList>
    </citation>
    <scope>IDENTIFICATION</scope>
</reference>